<name>A0AAV4RXL1_CAEEX</name>
<comment type="caution">
    <text evidence="1">The sequence shown here is derived from an EMBL/GenBank/DDBJ whole genome shotgun (WGS) entry which is preliminary data.</text>
</comment>
<keyword evidence="2" id="KW-1185">Reference proteome</keyword>
<protein>
    <submittedName>
        <fullName evidence="1">Uncharacterized protein</fullName>
    </submittedName>
</protein>
<reference evidence="1 2" key="1">
    <citation type="submission" date="2021-06" db="EMBL/GenBank/DDBJ databases">
        <title>Caerostris extrusa draft genome.</title>
        <authorList>
            <person name="Kono N."/>
            <person name="Arakawa K."/>
        </authorList>
    </citation>
    <scope>NUCLEOTIDE SEQUENCE [LARGE SCALE GENOMIC DNA]</scope>
</reference>
<evidence type="ECO:0000313" key="2">
    <source>
        <dbReference type="Proteomes" id="UP001054945"/>
    </source>
</evidence>
<accession>A0AAV4RXL1</accession>
<sequence length="94" mass="11049">MIGLLFGPGVSWSIGFQEILGFIFAEIYFEEECEREDRFYSSKSRGNAEECWRILHPKECKIRQHSWMSISLDMYLFGFVESQPIISKCCCLHI</sequence>
<evidence type="ECO:0000313" key="1">
    <source>
        <dbReference type="EMBL" id="GIY26122.1"/>
    </source>
</evidence>
<dbReference type="Proteomes" id="UP001054945">
    <property type="component" value="Unassembled WGS sequence"/>
</dbReference>
<dbReference type="AlphaFoldDB" id="A0AAV4RXL1"/>
<gene>
    <name evidence="1" type="ORF">CEXT_685571</name>
</gene>
<dbReference type="EMBL" id="BPLR01008630">
    <property type="protein sequence ID" value="GIY26122.1"/>
    <property type="molecule type" value="Genomic_DNA"/>
</dbReference>
<proteinExistence type="predicted"/>
<organism evidence="1 2">
    <name type="scientific">Caerostris extrusa</name>
    <name type="common">Bark spider</name>
    <name type="synonym">Caerostris bankana</name>
    <dbReference type="NCBI Taxonomy" id="172846"/>
    <lineage>
        <taxon>Eukaryota</taxon>
        <taxon>Metazoa</taxon>
        <taxon>Ecdysozoa</taxon>
        <taxon>Arthropoda</taxon>
        <taxon>Chelicerata</taxon>
        <taxon>Arachnida</taxon>
        <taxon>Araneae</taxon>
        <taxon>Araneomorphae</taxon>
        <taxon>Entelegynae</taxon>
        <taxon>Araneoidea</taxon>
        <taxon>Araneidae</taxon>
        <taxon>Caerostris</taxon>
    </lineage>
</organism>